<feature type="compositionally biased region" description="Polar residues" evidence="6">
    <location>
        <begin position="612"/>
        <end position="621"/>
    </location>
</feature>
<evidence type="ECO:0000256" key="5">
    <source>
        <dbReference type="ARBA" id="ARBA00023136"/>
    </source>
</evidence>
<dbReference type="SUPFAM" id="SSF55804">
    <property type="entry name" value="Phoshotransferase/anion transport protein"/>
    <property type="match status" value="1"/>
</dbReference>
<dbReference type="InterPro" id="IPR004670">
    <property type="entry name" value="NhaA"/>
</dbReference>
<dbReference type="PANTHER" id="PTHR30341:SF0">
    <property type="entry name" value="NA(+)_H(+) ANTIPORTER NHAA"/>
    <property type="match status" value="1"/>
</dbReference>
<gene>
    <name evidence="8" type="ORF">PCOR1329_LOCUS68072</name>
</gene>
<feature type="region of interest" description="Disordered" evidence="6">
    <location>
        <begin position="589"/>
        <end position="650"/>
    </location>
</feature>
<keyword evidence="4 7" id="KW-1133">Transmembrane helix</keyword>
<feature type="compositionally biased region" description="Basic and acidic residues" evidence="6">
    <location>
        <begin position="639"/>
        <end position="650"/>
    </location>
</feature>
<sequence length="1266" mass="136440">MAMAPLPQPGWLKPWRLQQERSMDPGPGLPGSVDCEIVSEIPRPNPPPVHRRRGEGLHVRLWEYGGTIWTESHIYSHWLEADCSNNGDDLDVHLPSVSVQGLMQLRRCLDHPGALCLDPPSDGGTEDAFLWGNLCSRLDEPASVEAQRALSKRRGPCNAQQAAPPQPKSQALEMMQPEVGAECMDVSICALEGLQEDSAPVMMLLRCERPLASLRYAALVACASAGGAQALHAAREVAKALATAFLDERFVREASRAPRHQPSRVVEAFDSFLSMLTIVPTVHLRSKESGTASLPLANLKSNEASTGDVLLSDSLQHQMESLLCKSLGVTPPSRTCSSKGMAEDERVKSHWKRCFVQVDCLDSATQEWKTTHQLRQGMEIDAGSGKKPHLPHASAAGLSKIRGLIAPHSVALNVTASSGTAAAALVAQQLGRAGLPPGAAEAVASALRDRATRGASPPELAEPDSPTKACTPFVMEGGHEWDLVAPCEEDDSFLILLVSSEEVPSSTGIASACLRFSNPVEFAQCETVVRFLVVLVGPVGAADEISQIGNSLAALAVDEDLVGSLDKAVDGVSFSAAMHRRLNDIPVMPRSRLQGHGHHHELGAQNPPESSPRGSPTESPRSTAKGKKSSKATGDEQEFQEHSADRMHERDPATMSLCRRMWFYARPLRHAIQKYSLPLVCGVLLALTWVNVDEHSYHTAIHGYFSDDLSIFGHKVSLHFIVNDIFMCFFFGLAIKEVTEALLPGGSLSPLRRAANPLCATLGGIIGPIVCYFIMTLMLDAFGAFDGEECQVEVEGRRLAGGSSGGQFTGEVAPCKLQAILNGWGVPTATDISLAWMFALLIFGPGHPAINFLLLLAIVDDAIGMVIIAVFYGDKDKPFYEGKEWLGLVVCAAILAYILRRLRVQQWPVFILVCGPVSWIGLLKAHVHPALALVAVVPFMPATHAIKKQGSDKKGLGAGVDWSSRSSTRVLKGMLLKAAPLAQYLSKSTRGNTVVGNMMQLLQNQEDAPLHLFEHHLKLPVDIGMFFFGLANAGVKLGSVGNVTTCVLTALIVGKTLGVAGFAMFAQCLGFGLPAGITIGDLFSMGALAGVGLTVALFVSNEAFTDPGLQGQAKMGALLSIGSAGCSWLIKAVHRRLSTGSLDETSDNVMALGDSDDEDLERTRSGLEEEGEGFEDVITQELMEKMWEFRRYKARGHHLNIDHMARSVTRKVSRNPTASRTPKIATPSSRDDDGIKHSTSESRLGQFRLELPRSTKKHATCDGMLR</sequence>
<feature type="transmembrane region" description="Helical" evidence="7">
    <location>
        <begin position="885"/>
        <end position="900"/>
    </location>
</feature>
<evidence type="ECO:0000313" key="9">
    <source>
        <dbReference type="Proteomes" id="UP001189429"/>
    </source>
</evidence>
<feature type="compositionally biased region" description="Basic and acidic residues" evidence="6">
    <location>
        <begin position="1229"/>
        <end position="1240"/>
    </location>
</feature>
<protein>
    <recommendedName>
        <fullName evidence="10">Na(+)/H(+) antiporter NhaA</fullName>
    </recommendedName>
</protein>
<keyword evidence="2" id="KW-1003">Cell membrane</keyword>
<feature type="transmembrane region" description="Helical" evidence="7">
    <location>
        <begin position="712"/>
        <end position="735"/>
    </location>
</feature>
<proteinExistence type="predicted"/>
<dbReference type="PANTHER" id="PTHR30341">
    <property type="entry name" value="SODIUM ION/PROTON ANTIPORTER NHAA-RELATED"/>
    <property type="match status" value="1"/>
</dbReference>
<feature type="transmembrane region" description="Helical" evidence="7">
    <location>
        <begin position="850"/>
        <end position="873"/>
    </location>
</feature>
<accession>A0ABN9WJV6</accession>
<name>A0ABN9WJV6_9DINO</name>
<dbReference type="InterPro" id="IPR016152">
    <property type="entry name" value="PTrfase/Anion_transptr"/>
</dbReference>
<reference evidence="8" key="1">
    <citation type="submission" date="2023-10" db="EMBL/GenBank/DDBJ databases">
        <authorList>
            <person name="Chen Y."/>
            <person name="Shah S."/>
            <person name="Dougan E. K."/>
            <person name="Thang M."/>
            <person name="Chan C."/>
        </authorList>
    </citation>
    <scope>NUCLEOTIDE SEQUENCE [LARGE SCALE GENOMIC DNA]</scope>
</reference>
<feature type="region of interest" description="Disordered" evidence="6">
    <location>
        <begin position="448"/>
        <end position="467"/>
    </location>
</feature>
<feature type="transmembrane region" description="Helical" evidence="7">
    <location>
        <begin position="1082"/>
        <end position="1100"/>
    </location>
</feature>
<dbReference type="Gene3D" id="3.40.930.10">
    <property type="entry name" value="Mannitol-specific EII, Chain A"/>
    <property type="match status" value="1"/>
</dbReference>
<feature type="region of interest" description="Disordered" evidence="6">
    <location>
        <begin position="1146"/>
        <end position="1172"/>
    </location>
</feature>
<feature type="transmembrane region" description="Helical" evidence="7">
    <location>
        <begin position="755"/>
        <end position="775"/>
    </location>
</feature>
<feature type="region of interest" description="Disordered" evidence="6">
    <location>
        <begin position="1205"/>
        <end position="1266"/>
    </location>
</feature>
<dbReference type="Proteomes" id="UP001189429">
    <property type="component" value="Unassembled WGS sequence"/>
</dbReference>
<dbReference type="Gene3D" id="1.20.1530.10">
    <property type="entry name" value="Na+/H+ antiporter like domain"/>
    <property type="match status" value="1"/>
</dbReference>
<keyword evidence="3 7" id="KW-0812">Transmembrane</keyword>
<dbReference type="Pfam" id="PF06965">
    <property type="entry name" value="Na_H_antiport_1"/>
    <property type="match status" value="2"/>
</dbReference>
<evidence type="ECO:0000313" key="8">
    <source>
        <dbReference type="EMBL" id="CAK0886828.1"/>
    </source>
</evidence>
<dbReference type="InterPro" id="IPR023171">
    <property type="entry name" value="Na/H_antiporter_dom_sf"/>
</dbReference>
<evidence type="ECO:0000256" key="3">
    <source>
        <dbReference type="ARBA" id="ARBA00022692"/>
    </source>
</evidence>
<comment type="caution">
    <text evidence="8">The sequence shown here is derived from an EMBL/GenBank/DDBJ whole genome shotgun (WGS) entry which is preliminary data.</text>
</comment>
<keyword evidence="5 7" id="KW-0472">Membrane</keyword>
<evidence type="ECO:0008006" key="10">
    <source>
        <dbReference type="Google" id="ProtNLM"/>
    </source>
</evidence>
<evidence type="ECO:0000256" key="2">
    <source>
        <dbReference type="ARBA" id="ARBA00022475"/>
    </source>
</evidence>
<organism evidence="8 9">
    <name type="scientific">Prorocentrum cordatum</name>
    <dbReference type="NCBI Taxonomy" id="2364126"/>
    <lineage>
        <taxon>Eukaryota</taxon>
        <taxon>Sar</taxon>
        <taxon>Alveolata</taxon>
        <taxon>Dinophyceae</taxon>
        <taxon>Prorocentrales</taxon>
        <taxon>Prorocentraceae</taxon>
        <taxon>Prorocentrum</taxon>
    </lineage>
</organism>
<feature type="transmembrane region" description="Helical" evidence="7">
    <location>
        <begin position="824"/>
        <end position="843"/>
    </location>
</feature>
<evidence type="ECO:0000256" key="1">
    <source>
        <dbReference type="ARBA" id="ARBA00004429"/>
    </source>
</evidence>
<feature type="transmembrane region" description="Helical" evidence="7">
    <location>
        <begin position="1047"/>
        <end position="1070"/>
    </location>
</feature>
<evidence type="ECO:0000256" key="6">
    <source>
        <dbReference type="SAM" id="MobiDB-lite"/>
    </source>
</evidence>
<feature type="transmembrane region" description="Helical" evidence="7">
    <location>
        <begin position="907"/>
        <end position="923"/>
    </location>
</feature>
<keyword evidence="9" id="KW-1185">Reference proteome</keyword>
<dbReference type="EMBL" id="CAUYUJ010018856">
    <property type="protein sequence ID" value="CAK0886828.1"/>
    <property type="molecule type" value="Genomic_DNA"/>
</dbReference>
<evidence type="ECO:0000256" key="7">
    <source>
        <dbReference type="SAM" id="Phobius"/>
    </source>
</evidence>
<evidence type="ECO:0000256" key="4">
    <source>
        <dbReference type="ARBA" id="ARBA00022989"/>
    </source>
</evidence>
<comment type="subcellular location">
    <subcellularLocation>
        <location evidence="1">Cell inner membrane</location>
        <topology evidence="1">Multi-pass membrane protein</topology>
    </subcellularLocation>
</comment>
<feature type="transmembrane region" description="Helical" evidence="7">
    <location>
        <begin position="929"/>
        <end position="946"/>
    </location>
</feature>